<dbReference type="SUPFAM" id="SSF53448">
    <property type="entry name" value="Nucleotide-diphospho-sugar transferases"/>
    <property type="match status" value="1"/>
</dbReference>
<dbReference type="InterPro" id="IPR029044">
    <property type="entry name" value="Nucleotide-diphossugar_trans"/>
</dbReference>
<dbReference type="OrthoDB" id="5465469at2"/>
<protein>
    <recommendedName>
        <fullName evidence="3">Glycosyl transferase family 2</fullName>
    </recommendedName>
</protein>
<evidence type="ECO:0000313" key="2">
    <source>
        <dbReference type="Proteomes" id="UP000295733"/>
    </source>
</evidence>
<keyword evidence="2" id="KW-1185">Reference proteome</keyword>
<gene>
    <name evidence="1" type="ORF">EV656_102362</name>
</gene>
<accession>A0A4V2SM93</accession>
<evidence type="ECO:0008006" key="3">
    <source>
        <dbReference type="Google" id="ProtNLM"/>
    </source>
</evidence>
<dbReference type="CDD" id="cd00761">
    <property type="entry name" value="Glyco_tranf_GTA_type"/>
    <property type="match status" value="1"/>
</dbReference>
<dbReference type="RefSeq" id="WP_132600370.1">
    <property type="nucleotide sequence ID" value="NZ_NRRP01000008.1"/>
</dbReference>
<proteinExistence type="predicted"/>
<reference evidence="1 2" key="1">
    <citation type="submission" date="2019-03" db="EMBL/GenBank/DDBJ databases">
        <title>Genomic Encyclopedia of Type Strains, Phase IV (KMG-IV): sequencing the most valuable type-strain genomes for metagenomic binning, comparative biology and taxonomic classification.</title>
        <authorList>
            <person name="Goeker M."/>
        </authorList>
    </citation>
    <scope>NUCLEOTIDE SEQUENCE [LARGE SCALE GENOMIC DNA]</scope>
    <source>
        <strain evidence="1 2">DSM 2781</strain>
    </source>
</reference>
<organism evidence="1 2">
    <name type="scientific">Rhodovulum adriaticum</name>
    <name type="common">Rhodopseudomonas adriatica</name>
    <dbReference type="NCBI Taxonomy" id="35804"/>
    <lineage>
        <taxon>Bacteria</taxon>
        <taxon>Pseudomonadati</taxon>
        <taxon>Pseudomonadota</taxon>
        <taxon>Alphaproteobacteria</taxon>
        <taxon>Rhodobacterales</taxon>
        <taxon>Paracoccaceae</taxon>
        <taxon>Rhodovulum</taxon>
    </lineage>
</organism>
<dbReference type="Proteomes" id="UP000295733">
    <property type="component" value="Unassembled WGS sequence"/>
</dbReference>
<name>A0A4V2SM93_RHOAD</name>
<dbReference type="EMBL" id="SLXL01000002">
    <property type="protein sequence ID" value="TCP26396.1"/>
    <property type="molecule type" value="Genomic_DNA"/>
</dbReference>
<dbReference type="AlphaFoldDB" id="A0A4V2SM93"/>
<sequence length="230" mass="24487">MLVVSLTSIPPRFATLRPVLASILNQRPRPDRVILALPRQYRRFPGTFPRPALPDGVVLLRLDTDPGPAAKVLPAARALAGTGARLVYCDDDCLYGPGWLAALCAAQDGPDTVVAASGFAVTALRRRSTPAGDTDIAQGFSGVLIRPDMIPSDAYDIPPAAWAVDDIWLSGHYARQDLPIRLAPAARAACTPLNRPGALQDAKIDGQTRAGANAACADLLHSRYGLWPPR</sequence>
<comment type="caution">
    <text evidence="1">The sequence shown here is derived from an EMBL/GenBank/DDBJ whole genome shotgun (WGS) entry which is preliminary data.</text>
</comment>
<evidence type="ECO:0000313" key="1">
    <source>
        <dbReference type="EMBL" id="TCP26396.1"/>
    </source>
</evidence>